<dbReference type="RefSeq" id="WP_271341911.1">
    <property type="nucleotide sequence ID" value="NZ_JAQKAB010000012.1"/>
</dbReference>
<evidence type="ECO:0000256" key="1">
    <source>
        <dbReference type="ARBA" id="ARBA00006962"/>
    </source>
</evidence>
<gene>
    <name evidence="5" type="ORF">PJ311_16110</name>
</gene>
<evidence type="ECO:0000256" key="2">
    <source>
        <dbReference type="ARBA" id="ARBA00022676"/>
    </source>
</evidence>
<dbReference type="Proteomes" id="UP001211894">
    <property type="component" value="Unassembled WGS sequence"/>
</dbReference>
<dbReference type="EMBL" id="JAQKAB010000012">
    <property type="protein sequence ID" value="MDA7028099.1"/>
    <property type="molecule type" value="Genomic_DNA"/>
</dbReference>
<dbReference type="Pfam" id="PF06925">
    <property type="entry name" value="MGDG_synth"/>
    <property type="match status" value="1"/>
</dbReference>
<feature type="domain" description="Diacylglycerol glucosyltransferase N-terminal" evidence="4">
    <location>
        <begin position="16"/>
        <end position="179"/>
    </location>
</feature>
<dbReference type="PANTHER" id="PTHR43025">
    <property type="entry name" value="MONOGALACTOSYLDIACYLGLYCEROL SYNTHASE"/>
    <property type="match status" value="1"/>
</dbReference>
<comment type="caution">
    <text evidence="5">The sequence shown here is derived from an EMBL/GenBank/DDBJ whole genome shotgun (WGS) entry which is preliminary data.</text>
</comment>
<evidence type="ECO:0000313" key="6">
    <source>
        <dbReference type="Proteomes" id="UP001211894"/>
    </source>
</evidence>
<comment type="similarity">
    <text evidence="1">Belongs to the glycosyltransferase 28 family.</text>
</comment>
<dbReference type="InterPro" id="IPR009695">
    <property type="entry name" value="Diacylglyc_glucosyltr_N"/>
</dbReference>
<keyword evidence="3" id="KW-0808">Transferase</keyword>
<name>A0ABT4X736_9BACI</name>
<keyword evidence="6" id="KW-1185">Reference proteome</keyword>
<reference evidence="5 6" key="1">
    <citation type="submission" date="2023-01" db="EMBL/GenBank/DDBJ databases">
        <title>Bacillus changyiensis sp. nov., isolated from a coastal deposit.</title>
        <authorList>
            <person name="Xiao G."/>
            <person name="Lai Q."/>
            <person name="Hu Z."/>
            <person name="Shao Z."/>
        </authorList>
    </citation>
    <scope>NUCLEOTIDE SEQUENCE [LARGE SCALE GENOMIC DNA]</scope>
    <source>
        <strain evidence="5 6">CLL-7-23</strain>
    </source>
</reference>
<dbReference type="InterPro" id="IPR050519">
    <property type="entry name" value="Glycosyltransf_28_UgtP"/>
</dbReference>
<accession>A0ABT4X736</accession>
<organism evidence="5 6">
    <name type="scientific">Bacillus changyiensis</name>
    <dbReference type="NCBI Taxonomy" id="3004103"/>
    <lineage>
        <taxon>Bacteria</taxon>
        <taxon>Bacillati</taxon>
        <taxon>Bacillota</taxon>
        <taxon>Bacilli</taxon>
        <taxon>Bacillales</taxon>
        <taxon>Bacillaceae</taxon>
        <taxon>Bacillus</taxon>
    </lineage>
</organism>
<protein>
    <submittedName>
        <fullName evidence="5">Glycosyltransferase</fullName>
    </submittedName>
</protein>
<dbReference type="SUPFAM" id="SSF53756">
    <property type="entry name" value="UDP-Glycosyltransferase/glycogen phosphorylase"/>
    <property type="match status" value="1"/>
</dbReference>
<dbReference type="Gene3D" id="3.40.50.2000">
    <property type="entry name" value="Glycogen Phosphorylase B"/>
    <property type="match status" value="1"/>
</dbReference>
<sequence length="374" mass="43107">MATILILPFLSISTGHHHVADSLQTELIQQSHHCEKIDIFSHYYQRLEKISSAAYLKWIQYLPKAYSSLYSFLACGHHQTKKRHFMYELMFINGMKQILKEKKPDVVFCTHALPSYLLNQLKTQFPKLKVVNVYTDFFVNRIWGREHIDYHFAPSLEIKEQLISEGVADRNIFLTGIPVHRSYKMDVRTGGNSEKFYNILITGGSMGVGGIFQLIQELAPKGQIQYQILCGKNEKLYNYINRLNHPLINAVPYIENKSDMNRLYGTASGIITKPGGVTISEAIEKKLPAFIYHALPGQEEMNLRLLKKKNLIIELKNRMEQPIEEQLLHFIQSEDACNDYHMHLEQYVEEKSEADIAKVLANIIHNDGKCGETH</sequence>
<dbReference type="PANTHER" id="PTHR43025:SF3">
    <property type="entry name" value="MONOGALACTOSYLDIACYLGLYCEROL SYNTHASE 1, CHLOROPLASTIC"/>
    <property type="match status" value="1"/>
</dbReference>
<keyword evidence="2" id="KW-0328">Glycosyltransferase</keyword>
<evidence type="ECO:0000313" key="5">
    <source>
        <dbReference type="EMBL" id="MDA7028099.1"/>
    </source>
</evidence>
<proteinExistence type="inferred from homology"/>
<evidence type="ECO:0000256" key="3">
    <source>
        <dbReference type="ARBA" id="ARBA00022679"/>
    </source>
</evidence>
<evidence type="ECO:0000259" key="4">
    <source>
        <dbReference type="Pfam" id="PF06925"/>
    </source>
</evidence>